<dbReference type="AlphaFoldDB" id="A0A024W242"/>
<sequence length="430" mass="48737">MSTGKESSKAYADIESRGDYKDDGKKGSTLSSKQHSMLSLTFILIGLSSLNVWNTALGLNINFKYNTFQITGLVCSSIVALFVEIPKIMLPFLLGGLSILCAGFQISHSFFTDTQFDTYCLVAFIVIGVVAGFAQTIAFNIGSTMEDNMGGYMSAGIGISGVFIFVINLLLDQFVSPEKHYGVNKAKLLYLYIICELCLILAIVFCVCNLDLTNKNNKKDEENKENNATLSYMELFKDSYKAILTMFLVNWLTLQLFPGVGHKKWQESHNISDYNVTIIVGMFQVFDFLSRYPPNLTHIKIFKNFTFSLNKLLVANSLRLLFIPWFILNACVDHPFFKNIVQQCVCMAMLAFTNGWFNTVPFLVFVKELKKAKKKKEIEIISTFLVIAMFVGLFCGIWTTYIYNLFNIVLPKPDLPQKKKKKKKKKNLYI</sequence>
<protein>
    <recommendedName>
        <fullName evidence="11">Nucleoside transporter 1</fullName>
    </recommendedName>
</protein>
<dbReference type="GO" id="GO:0005886">
    <property type="term" value="C:plasma membrane"/>
    <property type="evidence" value="ECO:0007669"/>
    <property type="project" value="TreeGrafter"/>
</dbReference>
<comment type="subcellular location">
    <subcellularLocation>
        <location evidence="1">Membrane</location>
        <topology evidence="1">Multi-pass membrane protein</topology>
    </subcellularLocation>
</comment>
<feature type="transmembrane region" description="Helical" evidence="8">
    <location>
        <begin position="190"/>
        <end position="210"/>
    </location>
</feature>
<feature type="transmembrane region" description="Helical" evidence="8">
    <location>
        <begin position="378"/>
        <end position="403"/>
    </location>
</feature>
<feature type="transmembrane region" description="Helical" evidence="8">
    <location>
        <begin position="151"/>
        <end position="170"/>
    </location>
</feature>
<evidence type="ECO:0000256" key="4">
    <source>
        <dbReference type="ARBA" id="ARBA00022692"/>
    </source>
</evidence>
<dbReference type="eggNOG" id="ENOG502T090">
    <property type="taxonomic scope" value="Eukaryota"/>
</dbReference>
<evidence type="ECO:0008006" key="11">
    <source>
        <dbReference type="Google" id="ProtNLM"/>
    </source>
</evidence>
<feature type="transmembrane region" description="Helical" evidence="8">
    <location>
        <begin position="340"/>
        <end position="366"/>
    </location>
</feature>
<accession>A0A024W242</accession>
<evidence type="ECO:0000256" key="1">
    <source>
        <dbReference type="ARBA" id="ARBA00004141"/>
    </source>
</evidence>
<proteinExistence type="inferred from homology"/>
<feature type="transmembrane region" description="Helical" evidence="8">
    <location>
        <begin position="65"/>
        <end position="83"/>
    </location>
</feature>
<evidence type="ECO:0000313" key="9">
    <source>
        <dbReference type="EMBL" id="ETW34590.1"/>
    </source>
</evidence>
<keyword evidence="6 8" id="KW-0472">Membrane</keyword>
<dbReference type="SUPFAM" id="SSF103473">
    <property type="entry name" value="MFS general substrate transporter"/>
    <property type="match status" value="1"/>
</dbReference>
<name>A0A024W242_PLAFA</name>
<organism evidence="9 10">
    <name type="scientific">Plasmodium falciparum Tanzania</name>
    <name type="common">2000708</name>
    <dbReference type="NCBI Taxonomy" id="1036725"/>
    <lineage>
        <taxon>Eukaryota</taxon>
        <taxon>Sar</taxon>
        <taxon>Alveolata</taxon>
        <taxon>Apicomplexa</taxon>
        <taxon>Aconoidasida</taxon>
        <taxon>Haemosporida</taxon>
        <taxon>Plasmodiidae</taxon>
        <taxon>Plasmodium</taxon>
        <taxon>Plasmodium (Laverania)</taxon>
    </lineage>
</organism>
<feature type="transmembrane region" description="Helical" evidence="8">
    <location>
        <begin position="35"/>
        <end position="53"/>
    </location>
</feature>
<comment type="similarity">
    <text evidence="2">Belongs to the SLC29A/ENT transporter (TC 2.A.57) family.</text>
</comment>
<keyword evidence="3" id="KW-0813">Transport</keyword>
<dbReference type="PANTHER" id="PTHR10332:SF10">
    <property type="entry name" value="EQUILIBRATIVE NUCLEOSIDE TRANSPORTER 4"/>
    <property type="match status" value="1"/>
</dbReference>
<reference evidence="9 10" key="1">
    <citation type="submission" date="2013-02" db="EMBL/GenBank/DDBJ databases">
        <title>The Genome Annotation of Plasmodium falciparum Tanzania (2000708).</title>
        <authorList>
            <consortium name="The Broad Institute Genome Sequencing Platform"/>
            <consortium name="The Broad Institute Genome Sequencing Center for Infectious Disease"/>
            <person name="Neafsey D."/>
            <person name="Hoffman S."/>
            <person name="Volkman S."/>
            <person name="Rosenthal P."/>
            <person name="Walker B."/>
            <person name="Young S.K."/>
            <person name="Zeng Q."/>
            <person name="Gargeya S."/>
            <person name="Fitzgerald M."/>
            <person name="Haas B."/>
            <person name="Abouelleil A."/>
            <person name="Allen A.W."/>
            <person name="Alvarado L."/>
            <person name="Arachchi H.M."/>
            <person name="Berlin A.M."/>
            <person name="Chapman S.B."/>
            <person name="Gainer-Dewar J."/>
            <person name="Goldberg J."/>
            <person name="Griggs A."/>
            <person name="Gujja S."/>
            <person name="Hansen M."/>
            <person name="Howarth C."/>
            <person name="Imamovic A."/>
            <person name="Ireland A."/>
            <person name="Larimer J."/>
            <person name="McCowan C."/>
            <person name="Murphy C."/>
            <person name="Pearson M."/>
            <person name="Poon T.W."/>
            <person name="Priest M."/>
            <person name="Roberts A."/>
            <person name="Saif S."/>
            <person name="Shea T."/>
            <person name="Sisk P."/>
            <person name="Sykes S."/>
            <person name="Wortman J."/>
            <person name="Nusbaum C."/>
            <person name="Birren B."/>
        </authorList>
    </citation>
    <scope>NUCLEOTIDE SEQUENCE [LARGE SCALE GENOMIC DNA]</scope>
    <source>
        <strain evidence="10">Tanzania (2000708)</strain>
    </source>
</reference>
<dbReference type="Proteomes" id="UP000030708">
    <property type="component" value="Unassembled WGS sequence"/>
</dbReference>
<feature type="transmembrane region" description="Helical" evidence="8">
    <location>
        <begin position="309"/>
        <end position="328"/>
    </location>
</feature>
<evidence type="ECO:0000256" key="7">
    <source>
        <dbReference type="SAM" id="MobiDB-lite"/>
    </source>
</evidence>
<feature type="transmembrane region" description="Helical" evidence="8">
    <location>
        <begin position="90"/>
        <end position="110"/>
    </location>
</feature>
<dbReference type="EMBL" id="KI926515">
    <property type="protein sequence ID" value="ETW34590.1"/>
    <property type="molecule type" value="Genomic_DNA"/>
</dbReference>
<evidence type="ECO:0000313" key="10">
    <source>
        <dbReference type="Proteomes" id="UP000030708"/>
    </source>
</evidence>
<dbReference type="GO" id="GO:0005337">
    <property type="term" value="F:nucleoside transmembrane transporter activity"/>
    <property type="evidence" value="ECO:0007669"/>
    <property type="project" value="InterPro"/>
</dbReference>
<feature type="transmembrane region" description="Helical" evidence="8">
    <location>
        <begin position="116"/>
        <end position="139"/>
    </location>
</feature>
<keyword evidence="4 8" id="KW-0812">Transmembrane</keyword>
<dbReference type="PANTHER" id="PTHR10332">
    <property type="entry name" value="EQUILIBRATIVE NUCLEOSIDE TRANSPORTER"/>
    <property type="match status" value="1"/>
</dbReference>
<feature type="region of interest" description="Disordered" evidence="7">
    <location>
        <begin position="1"/>
        <end position="31"/>
    </location>
</feature>
<keyword evidence="5 8" id="KW-1133">Transmembrane helix</keyword>
<dbReference type="InterPro" id="IPR002259">
    <property type="entry name" value="Eqnu_transpt"/>
</dbReference>
<evidence type="ECO:0000256" key="5">
    <source>
        <dbReference type="ARBA" id="ARBA00022989"/>
    </source>
</evidence>
<evidence type="ECO:0000256" key="2">
    <source>
        <dbReference type="ARBA" id="ARBA00007965"/>
    </source>
</evidence>
<reference evidence="9 10" key="2">
    <citation type="submission" date="2013-02" db="EMBL/GenBank/DDBJ databases">
        <title>The Genome Sequence of Plasmodium falciparum Tanzania (2000708).</title>
        <authorList>
            <consortium name="The Broad Institute Genome Sequencing Platform"/>
            <consortium name="The Broad Institute Genome Sequencing Center for Infectious Disease"/>
            <person name="Neafsey D."/>
            <person name="Cheeseman I."/>
            <person name="Volkman S."/>
            <person name="Adams J."/>
            <person name="Walker B."/>
            <person name="Young S.K."/>
            <person name="Zeng Q."/>
            <person name="Gargeya S."/>
            <person name="Fitzgerald M."/>
            <person name="Haas B."/>
            <person name="Abouelleil A."/>
            <person name="Alvarado L."/>
            <person name="Arachchi H.M."/>
            <person name="Berlin A.M."/>
            <person name="Chapman S.B."/>
            <person name="Dewar J."/>
            <person name="Goldberg J."/>
            <person name="Griggs A."/>
            <person name="Gujja S."/>
            <person name="Hansen M."/>
            <person name="Howarth C."/>
            <person name="Imamovic A."/>
            <person name="Larimer J."/>
            <person name="McCowan C."/>
            <person name="Murphy C."/>
            <person name="Neiman D."/>
            <person name="Pearson M."/>
            <person name="Priest M."/>
            <person name="Roberts A."/>
            <person name="Saif S."/>
            <person name="Shea T."/>
            <person name="Sisk P."/>
            <person name="Sykes S."/>
            <person name="Wortman J."/>
            <person name="Nusbaum C."/>
            <person name="Birren B."/>
        </authorList>
    </citation>
    <scope>NUCLEOTIDE SEQUENCE [LARGE SCALE GENOMIC DNA]</scope>
    <source>
        <strain evidence="10">Tanzania (2000708)</strain>
    </source>
</reference>
<gene>
    <name evidence="9" type="ORF">PFTANZ_04683</name>
</gene>
<dbReference type="InterPro" id="IPR036259">
    <property type="entry name" value="MFS_trans_sf"/>
</dbReference>
<feature type="compositionally biased region" description="Basic and acidic residues" evidence="7">
    <location>
        <begin position="1"/>
        <end position="26"/>
    </location>
</feature>
<evidence type="ECO:0000256" key="3">
    <source>
        <dbReference type="ARBA" id="ARBA00022448"/>
    </source>
</evidence>
<evidence type="ECO:0000256" key="8">
    <source>
        <dbReference type="SAM" id="Phobius"/>
    </source>
</evidence>
<dbReference type="OrthoDB" id="46396at2759"/>
<evidence type="ECO:0000256" key="6">
    <source>
        <dbReference type="ARBA" id="ARBA00023136"/>
    </source>
</evidence>